<evidence type="ECO:0000313" key="6">
    <source>
        <dbReference type="Proteomes" id="UP000665561"/>
    </source>
</evidence>
<protein>
    <submittedName>
        <fullName evidence="5">Metalloregulator ArsR/SmtB family transcription factor</fullName>
    </submittedName>
</protein>
<dbReference type="InterPro" id="IPR036388">
    <property type="entry name" value="WH-like_DNA-bd_sf"/>
</dbReference>
<dbReference type="Pfam" id="PF01022">
    <property type="entry name" value="HTH_5"/>
    <property type="match status" value="1"/>
</dbReference>
<sequence length="93" mass="10440">MVEDNEEVKRAVKVYKALGEPTRIKIAMLLTEEMNLCCSDIGSKLESVAGSTLSHHLKQLTECGLLTLRKDGTYIYYSVNKEVARKYAPYLLG</sequence>
<keyword evidence="3" id="KW-0804">Transcription</keyword>
<keyword evidence="1" id="KW-0805">Transcription regulation</keyword>
<dbReference type="EMBL" id="JAAAMV010000003">
    <property type="protein sequence ID" value="NBD23843.1"/>
    <property type="molecule type" value="Genomic_DNA"/>
</dbReference>
<feature type="domain" description="HTH arsR-type" evidence="4">
    <location>
        <begin position="3"/>
        <end position="93"/>
    </location>
</feature>
<dbReference type="CDD" id="cd00090">
    <property type="entry name" value="HTH_ARSR"/>
    <property type="match status" value="1"/>
</dbReference>
<organism evidence="5 6">
    <name type="scientific">Paenibacillus glycinis</name>
    <dbReference type="NCBI Taxonomy" id="2697035"/>
    <lineage>
        <taxon>Bacteria</taxon>
        <taxon>Bacillati</taxon>
        <taxon>Bacillota</taxon>
        <taxon>Bacilli</taxon>
        <taxon>Bacillales</taxon>
        <taxon>Paenibacillaceae</taxon>
        <taxon>Paenibacillus</taxon>
    </lineage>
</organism>
<accession>A0ABW9XMI5</accession>
<dbReference type="PROSITE" id="PS50987">
    <property type="entry name" value="HTH_ARSR_2"/>
    <property type="match status" value="1"/>
</dbReference>
<dbReference type="InterPro" id="IPR036390">
    <property type="entry name" value="WH_DNA-bd_sf"/>
</dbReference>
<keyword evidence="2" id="KW-0238">DNA-binding</keyword>
<proteinExistence type="predicted"/>
<dbReference type="InterPro" id="IPR011991">
    <property type="entry name" value="ArsR-like_HTH"/>
</dbReference>
<gene>
    <name evidence="5" type="ORF">GT019_08165</name>
</gene>
<dbReference type="SUPFAM" id="SSF46785">
    <property type="entry name" value="Winged helix' DNA-binding domain"/>
    <property type="match status" value="1"/>
</dbReference>
<dbReference type="InterPro" id="IPR001845">
    <property type="entry name" value="HTH_ArsR_DNA-bd_dom"/>
</dbReference>
<comment type="caution">
    <text evidence="5">The sequence shown here is derived from an EMBL/GenBank/DDBJ whole genome shotgun (WGS) entry which is preliminary data.</text>
</comment>
<dbReference type="PANTHER" id="PTHR33154:SF33">
    <property type="entry name" value="TRANSCRIPTIONAL REPRESSOR SDPR"/>
    <property type="match status" value="1"/>
</dbReference>
<dbReference type="SMART" id="SM00418">
    <property type="entry name" value="HTH_ARSR"/>
    <property type="match status" value="1"/>
</dbReference>
<name>A0ABW9XMI5_9BACL</name>
<evidence type="ECO:0000313" key="5">
    <source>
        <dbReference type="EMBL" id="NBD23843.1"/>
    </source>
</evidence>
<dbReference type="PANTHER" id="PTHR33154">
    <property type="entry name" value="TRANSCRIPTIONAL REGULATOR, ARSR FAMILY"/>
    <property type="match status" value="1"/>
</dbReference>
<reference evidence="5 6" key="1">
    <citation type="submission" date="2020-01" db="EMBL/GenBank/DDBJ databases">
        <title>Paenibacillus soybeanensis sp. nov. isolated from the nodules of soybean (Glycine max(L.) Merr).</title>
        <authorList>
            <person name="Wang H."/>
        </authorList>
    </citation>
    <scope>NUCLEOTIDE SEQUENCE [LARGE SCALE GENOMIC DNA]</scope>
    <source>
        <strain evidence="5 6">T1</strain>
    </source>
</reference>
<dbReference type="PRINTS" id="PR00778">
    <property type="entry name" value="HTHARSR"/>
</dbReference>
<dbReference type="RefSeq" id="WP_161742623.1">
    <property type="nucleotide sequence ID" value="NZ_JAAAMV010000003.1"/>
</dbReference>
<dbReference type="NCBIfam" id="NF033788">
    <property type="entry name" value="HTH_metalloreg"/>
    <property type="match status" value="1"/>
</dbReference>
<dbReference type="Gene3D" id="1.10.10.10">
    <property type="entry name" value="Winged helix-like DNA-binding domain superfamily/Winged helix DNA-binding domain"/>
    <property type="match status" value="1"/>
</dbReference>
<keyword evidence="6" id="KW-1185">Reference proteome</keyword>
<dbReference type="Proteomes" id="UP000665561">
    <property type="component" value="Unassembled WGS sequence"/>
</dbReference>
<evidence type="ECO:0000256" key="1">
    <source>
        <dbReference type="ARBA" id="ARBA00023015"/>
    </source>
</evidence>
<dbReference type="InterPro" id="IPR051081">
    <property type="entry name" value="HTH_MetalResp_TranReg"/>
</dbReference>
<evidence type="ECO:0000259" key="4">
    <source>
        <dbReference type="PROSITE" id="PS50987"/>
    </source>
</evidence>
<evidence type="ECO:0000256" key="3">
    <source>
        <dbReference type="ARBA" id="ARBA00023163"/>
    </source>
</evidence>
<evidence type="ECO:0000256" key="2">
    <source>
        <dbReference type="ARBA" id="ARBA00023125"/>
    </source>
</evidence>